<proteinExistence type="predicted"/>
<accession>A0A7S0SHU6</accession>
<name>A0A7S0SHU6_9CHLO</name>
<gene>
    <name evidence="3" type="ORF">MANT1106_LOCUS10097</name>
</gene>
<feature type="region of interest" description="Disordered" evidence="2">
    <location>
        <begin position="256"/>
        <end position="294"/>
    </location>
</feature>
<reference evidence="3" key="1">
    <citation type="submission" date="2021-01" db="EMBL/GenBank/DDBJ databases">
        <authorList>
            <person name="Corre E."/>
            <person name="Pelletier E."/>
            <person name="Niang G."/>
            <person name="Scheremetjew M."/>
            <person name="Finn R."/>
            <person name="Kale V."/>
            <person name="Holt S."/>
            <person name="Cochrane G."/>
            <person name="Meng A."/>
            <person name="Brown T."/>
            <person name="Cohen L."/>
        </authorList>
    </citation>
    <scope>NUCLEOTIDE SEQUENCE</scope>
    <source>
        <strain evidence="3">SL-175</strain>
    </source>
</reference>
<protein>
    <recommendedName>
        <fullName evidence="4">BZIP domain-containing protein</fullName>
    </recommendedName>
</protein>
<evidence type="ECO:0000256" key="1">
    <source>
        <dbReference type="SAM" id="Coils"/>
    </source>
</evidence>
<dbReference type="CDD" id="cd14688">
    <property type="entry name" value="bZIP_YAP"/>
    <property type="match status" value="1"/>
</dbReference>
<evidence type="ECO:0000313" key="3">
    <source>
        <dbReference type="EMBL" id="CAD8707414.1"/>
    </source>
</evidence>
<dbReference type="AlphaFoldDB" id="A0A7S0SHU6"/>
<keyword evidence="1" id="KW-0175">Coiled coil</keyword>
<feature type="compositionally biased region" description="Polar residues" evidence="2">
    <location>
        <begin position="94"/>
        <end position="104"/>
    </location>
</feature>
<dbReference type="EMBL" id="HBFC01016985">
    <property type="protein sequence ID" value="CAD8707414.1"/>
    <property type="molecule type" value="Transcribed_RNA"/>
</dbReference>
<evidence type="ECO:0000256" key="2">
    <source>
        <dbReference type="SAM" id="MobiDB-lite"/>
    </source>
</evidence>
<organism evidence="3">
    <name type="scientific">Mantoniella antarctica</name>
    <dbReference type="NCBI Taxonomy" id="81844"/>
    <lineage>
        <taxon>Eukaryota</taxon>
        <taxon>Viridiplantae</taxon>
        <taxon>Chlorophyta</taxon>
        <taxon>Mamiellophyceae</taxon>
        <taxon>Mamiellales</taxon>
        <taxon>Mamiellaceae</taxon>
        <taxon>Mantoniella</taxon>
    </lineage>
</organism>
<feature type="region of interest" description="Disordered" evidence="2">
    <location>
        <begin position="77"/>
        <end position="104"/>
    </location>
</feature>
<feature type="compositionally biased region" description="Basic and acidic residues" evidence="2">
    <location>
        <begin position="77"/>
        <end position="90"/>
    </location>
</feature>
<evidence type="ECO:0008006" key="4">
    <source>
        <dbReference type="Google" id="ProtNLM"/>
    </source>
</evidence>
<feature type="coiled-coil region" evidence="1">
    <location>
        <begin position="192"/>
        <end position="235"/>
    </location>
</feature>
<sequence>MTHEAPRGRTTYGQMHTGHAADVNEQLHEDMHVVLNDEMFDSTLRMMTVPAGPPVQNYPYESFHQEFYAAVHGFQESHHAHNASRQESHHAHNTSRGGIPSTSPGVIHPAHEFALQEAAIQAASAMFTGGTNDVNLQTGGVITDRREHVSRLYDANGPAGVIKVEDEYRGAIKVPLEGGKRPRVNANQSEVQKRYRERKKNKMAELESTVEELRSKVLELEQEKQRHKLHRLQQQELFSQKMLQQKEYMMMQAAQLRREQSNPNASGGNSRGPKTPPLDAFGRQQDNIGGDCERGEVDSAAACDTSRSAPVAEGDSAIVPAAAAGAGAQPRSRDERSVGSVLHRDFAVIGRGSRDVPAFPAMKVEDVADILTAAQSLSPRVKSEDPTPDSCEMQVLMASLEISAKLNRGDEIDLKASKFKSYAEVELWYGGVRDLHNLSVENISMMLAVGASDGDLRAAIAELNDIGNDARKLHPNLAMVTTAQAGIQSMAERGLPVLECCPTSCSLMLKSLVDATLMQSDWPAVVERIEQHVPPADITRVIEWSDAYFQKLLDLYMERNKLMLRFRRMQLPPGANVSSVYNVSTSDLIARKGTSEVAQLSRALLVSMQQELVLHAQGCRELFTETLLPRTAASMIVYSHPHVPDPLSMAFEFKKRRETKARALL</sequence>